<organism evidence="2 3">
    <name type="scientific">Triticum turgidum subsp. durum</name>
    <name type="common">Durum wheat</name>
    <name type="synonym">Triticum durum</name>
    <dbReference type="NCBI Taxonomy" id="4567"/>
    <lineage>
        <taxon>Eukaryota</taxon>
        <taxon>Viridiplantae</taxon>
        <taxon>Streptophyta</taxon>
        <taxon>Embryophyta</taxon>
        <taxon>Tracheophyta</taxon>
        <taxon>Spermatophyta</taxon>
        <taxon>Magnoliopsida</taxon>
        <taxon>Liliopsida</taxon>
        <taxon>Poales</taxon>
        <taxon>Poaceae</taxon>
        <taxon>BOP clade</taxon>
        <taxon>Pooideae</taxon>
        <taxon>Triticodae</taxon>
        <taxon>Triticeae</taxon>
        <taxon>Triticinae</taxon>
        <taxon>Triticum</taxon>
    </lineage>
</organism>
<evidence type="ECO:0000313" key="2">
    <source>
        <dbReference type="EMBL" id="VAH62634.1"/>
    </source>
</evidence>
<keyword evidence="3" id="KW-1185">Reference proteome</keyword>
<proteinExistence type="predicted"/>
<keyword evidence="1" id="KW-0732">Signal</keyword>
<evidence type="ECO:0000256" key="1">
    <source>
        <dbReference type="SAM" id="SignalP"/>
    </source>
</evidence>
<reference evidence="2 3" key="1">
    <citation type="submission" date="2017-09" db="EMBL/GenBank/DDBJ databases">
        <authorList>
            <consortium name="International Durum Wheat Genome Sequencing Consortium (IDWGSC)"/>
            <person name="Milanesi L."/>
        </authorList>
    </citation>
    <scope>NUCLEOTIDE SEQUENCE [LARGE SCALE GENOMIC DNA]</scope>
    <source>
        <strain evidence="3">cv. Svevo</strain>
    </source>
</reference>
<gene>
    <name evidence="2" type="ORF">TRITD_3Av1G168180</name>
</gene>
<accession>A0A9R0RMH0</accession>
<evidence type="ECO:0000313" key="3">
    <source>
        <dbReference type="Proteomes" id="UP000324705"/>
    </source>
</evidence>
<dbReference type="AlphaFoldDB" id="A0A9R0RMH0"/>
<name>A0A9R0RMH0_TRITD</name>
<sequence>MGRRQGGNGWGVCATLALASLVSAVVILGGGGMWSGVTGVLLSGGFADQLLLQQQQSILPTMGRPMAFQLHHL</sequence>
<feature type="signal peptide" evidence="1">
    <location>
        <begin position="1"/>
        <end position="24"/>
    </location>
</feature>
<feature type="chain" id="PRO_5040205132" evidence="1">
    <location>
        <begin position="25"/>
        <end position="73"/>
    </location>
</feature>
<dbReference type="Proteomes" id="UP000324705">
    <property type="component" value="Chromosome 3A"/>
</dbReference>
<protein>
    <submittedName>
        <fullName evidence="2">Uncharacterized protein</fullName>
    </submittedName>
</protein>
<dbReference type="EMBL" id="LT934115">
    <property type="protein sequence ID" value="VAH62634.1"/>
    <property type="molecule type" value="Genomic_DNA"/>
</dbReference>
<dbReference type="Gramene" id="TRITD3Av1G168180.1">
    <property type="protein sequence ID" value="TRITD3Av1G168180.1"/>
    <property type="gene ID" value="TRITD3Av1G168180"/>
</dbReference>